<dbReference type="Pfam" id="PF16586">
    <property type="entry name" value="DUF5060"/>
    <property type="match status" value="1"/>
</dbReference>
<sequence>MKPGIKPSYIKSSYMQRCICIVAYFLVGSLCLIKCYASDVPKVERWGRYEITLKGPVTGNPYTDVTLKATFSKGTDKVTVNGFYDGDGVYKIRFMPAKTGVWNYVTASNLAALKNKTGSFQCVSAAGDNHGMVRVWDTYNFKYDDGKVFYPFGTTAYAWTHQGEELEQLTLKSLKNAPFNKVRMCVFPKYYNYVTNEPELYPYEKISSAKGANGRVKFVWDFKKFNPAFFRHLENRIDDLNALGIQADVIIFHPYDKGHWGFDSMGKANDLFYIKYLIARLSSFRNVWWSMANEFDYIKSKPREVWDTYSAAVVNNDPYRHLCSIHNGSVYFDNWKSYFTHVSIQNGAPVEDFGRAVLLRDVYFKPVIYDEVCYEGNLPLRWGNLTGQQMTEAIWQGIIAGTYVTHGETIKTKGDTIFWAKGGVLKGESPARIAFLKNIMEQGPGPLKLADPWKDNQTAQTDSTYYLIYFGKQTQKDWAFSLPKKNGPPAGTKFKVDIIDTWNMTITPLNEVFETAAPDGYRIYDTHGKKVKLPDNPYMALRIKQVK</sequence>
<evidence type="ECO:0000313" key="4">
    <source>
        <dbReference type="EMBL" id="WPU94088.1"/>
    </source>
</evidence>
<feature type="domain" description="Apiosidase-like catalytic" evidence="1">
    <location>
        <begin position="139"/>
        <end position="402"/>
    </location>
</feature>
<dbReference type="Gene3D" id="3.20.20.80">
    <property type="entry name" value="Glycosidases"/>
    <property type="match status" value="1"/>
</dbReference>
<organism evidence="4 5">
    <name type="scientific">Mucilaginibacter sabulilitoris</name>
    <dbReference type="NCBI Taxonomy" id="1173583"/>
    <lineage>
        <taxon>Bacteria</taxon>
        <taxon>Pseudomonadati</taxon>
        <taxon>Bacteroidota</taxon>
        <taxon>Sphingobacteriia</taxon>
        <taxon>Sphingobacteriales</taxon>
        <taxon>Sphingobacteriaceae</taxon>
        <taxon>Mucilaginibacter</taxon>
    </lineage>
</organism>
<dbReference type="PANTHER" id="PTHR37836">
    <property type="entry name" value="LMO1036 PROTEIN"/>
    <property type="match status" value="1"/>
</dbReference>
<evidence type="ECO:0000259" key="1">
    <source>
        <dbReference type="Pfam" id="PF13204"/>
    </source>
</evidence>
<name>A0ABZ0TPG5_9SPHI</name>
<reference evidence="4 5" key="1">
    <citation type="submission" date="2023-11" db="EMBL/GenBank/DDBJ databases">
        <title>Analysis of the Genomes of Mucilaginibacter gossypii cycad 4 and M. sabulilitoris SNA2: microbes with the potential for plant growth promotion.</title>
        <authorList>
            <person name="Hirsch A.M."/>
            <person name="Humm E."/>
            <person name="Rubbi M."/>
            <person name="Del Vecchio G."/>
            <person name="Ha S.M."/>
            <person name="Pellegrini M."/>
            <person name="Gunsalus R.P."/>
        </authorList>
    </citation>
    <scope>NUCLEOTIDE SEQUENCE [LARGE SCALE GENOMIC DNA]</scope>
    <source>
        <strain evidence="4 5">SNA2</strain>
    </source>
</reference>
<dbReference type="Gene3D" id="2.60.40.3950">
    <property type="match status" value="1"/>
</dbReference>
<feature type="domain" description="DUF5605" evidence="3">
    <location>
        <begin position="455"/>
        <end position="544"/>
    </location>
</feature>
<dbReference type="Gene3D" id="2.60.40.10">
    <property type="entry name" value="Immunoglobulins"/>
    <property type="match status" value="1"/>
</dbReference>
<evidence type="ECO:0000259" key="3">
    <source>
        <dbReference type="Pfam" id="PF18310"/>
    </source>
</evidence>
<dbReference type="InterPro" id="IPR025277">
    <property type="entry name" value="Apiosidase-like_cat_dom"/>
</dbReference>
<dbReference type="InterPro" id="IPR013783">
    <property type="entry name" value="Ig-like_fold"/>
</dbReference>
<dbReference type="PANTHER" id="PTHR37836:SF2">
    <property type="entry name" value="DUF4038 DOMAIN-CONTAINING PROTEIN"/>
    <property type="match status" value="1"/>
</dbReference>
<dbReference type="Pfam" id="PF18310">
    <property type="entry name" value="DUF5605"/>
    <property type="match status" value="1"/>
</dbReference>
<dbReference type="RefSeq" id="WP_321563214.1">
    <property type="nucleotide sequence ID" value="NZ_CP139558.1"/>
</dbReference>
<dbReference type="Proteomes" id="UP001324380">
    <property type="component" value="Chromosome"/>
</dbReference>
<accession>A0ABZ0TPG5</accession>
<evidence type="ECO:0000259" key="2">
    <source>
        <dbReference type="Pfam" id="PF16586"/>
    </source>
</evidence>
<dbReference type="EMBL" id="CP139558">
    <property type="protein sequence ID" value="WPU94088.1"/>
    <property type="molecule type" value="Genomic_DNA"/>
</dbReference>
<dbReference type="Pfam" id="PF13204">
    <property type="entry name" value="Apiosidase"/>
    <property type="match status" value="1"/>
</dbReference>
<dbReference type="InterPro" id="IPR041239">
    <property type="entry name" value="DUF5605"/>
</dbReference>
<protein>
    <submittedName>
        <fullName evidence="4">DUF5060 domain-containing protein</fullName>
    </submittedName>
</protein>
<gene>
    <name evidence="4" type="ORF">SNE25_00935</name>
</gene>
<feature type="domain" description="DUF5060" evidence="2">
    <location>
        <begin position="42"/>
        <end position="109"/>
    </location>
</feature>
<keyword evidence="5" id="KW-1185">Reference proteome</keyword>
<proteinExistence type="predicted"/>
<evidence type="ECO:0000313" key="5">
    <source>
        <dbReference type="Proteomes" id="UP001324380"/>
    </source>
</evidence>
<dbReference type="InterPro" id="IPR032260">
    <property type="entry name" value="DUF5060"/>
</dbReference>